<evidence type="ECO:0000313" key="1">
    <source>
        <dbReference type="EMBL" id="BDS09491.1"/>
    </source>
</evidence>
<dbReference type="Pfam" id="PF14114">
    <property type="entry name" value="DUF4286"/>
    <property type="match status" value="1"/>
</dbReference>
<dbReference type="Proteomes" id="UP001060919">
    <property type="component" value="Chromosome"/>
</dbReference>
<dbReference type="InterPro" id="IPR025563">
    <property type="entry name" value="DUF4286"/>
</dbReference>
<keyword evidence="2" id="KW-1185">Reference proteome</keyword>
<dbReference type="EMBL" id="AP026867">
    <property type="protein sequence ID" value="BDS09491.1"/>
    <property type="molecule type" value="Genomic_DNA"/>
</dbReference>
<reference evidence="1" key="1">
    <citation type="submission" date="2022-09" db="EMBL/GenBank/DDBJ databases">
        <title>Aureispira anguillicida sp. nov., isolated from Leptocephalus of Japanese eel Anguilla japonica.</title>
        <authorList>
            <person name="Yuasa K."/>
            <person name="Mekata T."/>
            <person name="Ikunari K."/>
        </authorList>
    </citation>
    <scope>NUCLEOTIDE SEQUENCE</scope>
    <source>
        <strain evidence="1">EL160426</strain>
    </source>
</reference>
<dbReference type="AlphaFoldDB" id="A0A915VK60"/>
<evidence type="ECO:0000313" key="2">
    <source>
        <dbReference type="Proteomes" id="UP001060919"/>
    </source>
</evidence>
<name>A0A915VK60_9BACT</name>
<proteinExistence type="predicted"/>
<organism evidence="1 2">
    <name type="scientific">Aureispira anguillae</name>
    <dbReference type="NCBI Taxonomy" id="2864201"/>
    <lineage>
        <taxon>Bacteria</taxon>
        <taxon>Pseudomonadati</taxon>
        <taxon>Bacteroidota</taxon>
        <taxon>Saprospiria</taxon>
        <taxon>Saprospirales</taxon>
        <taxon>Saprospiraceae</taxon>
        <taxon>Aureispira</taxon>
    </lineage>
</organism>
<protein>
    <submittedName>
        <fullName evidence="1">DUF4286 family protein</fullName>
    </submittedName>
</protein>
<dbReference type="RefSeq" id="WP_264790878.1">
    <property type="nucleotide sequence ID" value="NZ_AP026867.1"/>
</dbReference>
<accession>A0A915VK60</accession>
<dbReference type="KEGG" id="aup:AsAng_0001920"/>
<gene>
    <name evidence="1" type="ORF">AsAng_0001920</name>
</gene>
<sequence length="101" mass="11789">MIIYNVTVKINPEVHEEWLNWMKTVHIPDVMKTGRFQSNQIAKVLGQDESDGITYAIQYTCVDMKTLHLYTVTEAPALQKDHTERYQGKFVAYRTLLEIID</sequence>